<evidence type="ECO:0000313" key="6">
    <source>
        <dbReference type="Proteomes" id="UP000197065"/>
    </source>
</evidence>
<dbReference type="InterPro" id="IPR006164">
    <property type="entry name" value="DNA_bd_Ku70/Ku80"/>
</dbReference>
<dbReference type="Pfam" id="PF02735">
    <property type="entry name" value="Ku"/>
    <property type="match status" value="1"/>
</dbReference>
<dbReference type="EMBL" id="FYEH01000009">
    <property type="protein sequence ID" value="SNB72426.1"/>
    <property type="molecule type" value="Genomic_DNA"/>
</dbReference>
<dbReference type="AlphaFoldDB" id="A0A212RJF9"/>
<evidence type="ECO:0000256" key="1">
    <source>
        <dbReference type="ARBA" id="ARBA00023125"/>
    </source>
</evidence>
<comment type="subunit">
    <text evidence="2">Homodimer. Interacts with LigD.</text>
</comment>
<comment type="function">
    <text evidence="2">With LigD forms a non-homologous end joining (NHEJ) DNA repair enzyme, which repairs dsDNA breaks with reduced fidelity. Binds linear dsDNA with 5'- and 3'- overhangs but not closed circular dsDNA nor ssDNA. Recruits and stimulates the ligase activity of LigD.</text>
</comment>
<dbReference type="HAMAP" id="MF_01875">
    <property type="entry name" value="Prokaryotic_Ku"/>
    <property type="match status" value="1"/>
</dbReference>
<evidence type="ECO:0000259" key="4">
    <source>
        <dbReference type="SMART" id="SM00559"/>
    </source>
</evidence>
<protein>
    <recommendedName>
        <fullName evidence="2">Non-homologous end joining protein Ku</fullName>
    </recommendedName>
</protein>
<keyword evidence="6" id="KW-1185">Reference proteome</keyword>
<accession>A0A212RJF9</accession>
<gene>
    <name evidence="2" type="primary">ku</name>
    <name evidence="5" type="ORF">SAMN07250955_10995</name>
</gene>
<keyword evidence="2" id="KW-0234">DNA repair</keyword>
<dbReference type="PANTHER" id="PTHR41251:SF1">
    <property type="entry name" value="NON-HOMOLOGOUS END JOINING PROTEIN KU"/>
    <property type="match status" value="1"/>
</dbReference>
<feature type="region of interest" description="Disordered" evidence="3">
    <location>
        <begin position="251"/>
        <end position="275"/>
    </location>
</feature>
<proteinExistence type="inferred from homology"/>
<dbReference type="PIRSF" id="PIRSF006493">
    <property type="entry name" value="Prok_Ku"/>
    <property type="match status" value="1"/>
</dbReference>
<feature type="compositionally biased region" description="Basic residues" evidence="3">
    <location>
        <begin position="265"/>
        <end position="275"/>
    </location>
</feature>
<keyword evidence="1 2" id="KW-0238">DNA-binding</keyword>
<dbReference type="InterPro" id="IPR016194">
    <property type="entry name" value="SPOC-like_C_dom_sf"/>
</dbReference>
<evidence type="ECO:0000256" key="3">
    <source>
        <dbReference type="SAM" id="MobiDB-lite"/>
    </source>
</evidence>
<dbReference type="GO" id="GO:0006310">
    <property type="term" value="P:DNA recombination"/>
    <property type="evidence" value="ECO:0007669"/>
    <property type="project" value="UniProtKB-KW"/>
</dbReference>
<keyword evidence="2" id="KW-0233">DNA recombination</keyword>
<dbReference type="GO" id="GO:0006303">
    <property type="term" value="P:double-strand break repair via nonhomologous end joining"/>
    <property type="evidence" value="ECO:0007669"/>
    <property type="project" value="UniProtKB-UniRule"/>
</dbReference>
<dbReference type="SUPFAM" id="SSF100939">
    <property type="entry name" value="SPOC domain-like"/>
    <property type="match status" value="1"/>
</dbReference>
<evidence type="ECO:0000313" key="5">
    <source>
        <dbReference type="EMBL" id="SNB72426.1"/>
    </source>
</evidence>
<organism evidence="5 6">
    <name type="scientific">Arboricoccus pini</name>
    <dbReference type="NCBI Taxonomy" id="1963835"/>
    <lineage>
        <taxon>Bacteria</taxon>
        <taxon>Pseudomonadati</taxon>
        <taxon>Pseudomonadota</taxon>
        <taxon>Alphaproteobacteria</taxon>
        <taxon>Geminicoccales</taxon>
        <taxon>Geminicoccaceae</taxon>
        <taxon>Arboricoccus</taxon>
    </lineage>
</organism>
<dbReference type="NCBIfam" id="TIGR02772">
    <property type="entry name" value="Ku_bact"/>
    <property type="match status" value="1"/>
</dbReference>
<comment type="similarity">
    <text evidence="2">Belongs to the prokaryotic Ku family.</text>
</comment>
<dbReference type="Proteomes" id="UP000197065">
    <property type="component" value="Unassembled WGS sequence"/>
</dbReference>
<feature type="domain" description="Ku" evidence="4">
    <location>
        <begin position="55"/>
        <end position="185"/>
    </location>
</feature>
<dbReference type="OrthoDB" id="9780854at2"/>
<dbReference type="Gene3D" id="2.40.290.10">
    <property type="match status" value="1"/>
</dbReference>
<sequence>MMPRANWKGQLQLNELSCEVALYTAISNADRLAFHILNRKTGHRVHRVFVDGETGQVVPSDHQVKGYETADERYVMLEPEEVAAAVPESDKTMRIKTFVAEDAVDDVYQDRPYYLAPATADAAEAYAVIRQGMAAKKVVALAQAVLFRRLRTLLIRPEAGGLVATTLNFDYEVRPASMAFKGIKKVTVKGEMLDLAKHIIETKLGRFDPAEFEDRYEAALAELVKAKQAGRPLPKGAPEAPSKVVDLMAALRESAGTKTSPNGKKTARAARRKAG</sequence>
<dbReference type="InterPro" id="IPR009187">
    <property type="entry name" value="Prok_Ku"/>
</dbReference>
<dbReference type="PANTHER" id="PTHR41251">
    <property type="entry name" value="NON-HOMOLOGOUS END JOINING PROTEIN KU"/>
    <property type="match status" value="1"/>
</dbReference>
<reference evidence="5 6" key="1">
    <citation type="submission" date="2017-06" db="EMBL/GenBank/DDBJ databases">
        <authorList>
            <person name="Kim H.J."/>
            <person name="Triplett B.A."/>
        </authorList>
    </citation>
    <scope>NUCLEOTIDE SEQUENCE [LARGE SCALE GENOMIC DNA]</scope>
    <source>
        <strain evidence="5 6">B29T1</strain>
    </source>
</reference>
<dbReference type="GO" id="GO:0003690">
    <property type="term" value="F:double-stranded DNA binding"/>
    <property type="evidence" value="ECO:0007669"/>
    <property type="project" value="UniProtKB-UniRule"/>
</dbReference>
<keyword evidence="2" id="KW-0227">DNA damage</keyword>
<dbReference type="RefSeq" id="WP_088562034.1">
    <property type="nucleotide sequence ID" value="NZ_FYEH01000009.1"/>
</dbReference>
<dbReference type="SMART" id="SM00559">
    <property type="entry name" value="Ku78"/>
    <property type="match status" value="1"/>
</dbReference>
<evidence type="ECO:0000256" key="2">
    <source>
        <dbReference type="HAMAP-Rule" id="MF_01875"/>
    </source>
</evidence>
<name>A0A212RJF9_9PROT</name>